<feature type="region of interest" description="Disordered" evidence="1">
    <location>
        <begin position="285"/>
        <end position="336"/>
    </location>
</feature>
<accession>A0A699GM57</accession>
<evidence type="ECO:0000256" key="1">
    <source>
        <dbReference type="SAM" id="MobiDB-lite"/>
    </source>
</evidence>
<organism evidence="3">
    <name type="scientific">Tanacetum cinerariifolium</name>
    <name type="common">Dalmatian daisy</name>
    <name type="synonym">Chrysanthemum cinerariifolium</name>
    <dbReference type="NCBI Taxonomy" id="118510"/>
    <lineage>
        <taxon>Eukaryota</taxon>
        <taxon>Viridiplantae</taxon>
        <taxon>Streptophyta</taxon>
        <taxon>Embryophyta</taxon>
        <taxon>Tracheophyta</taxon>
        <taxon>Spermatophyta</taxon>
        <taxon>Magnoliopsida</taxon>
        <taxon>eudicotyledons</taxon>
        <taxon>Gunneridae</taxon>
        <taxon>Pentapetalae</taxon>
        <taxon>asterids</taxon>
        <taxon>campanulids</taxon>
        <taxon>Asterales</taxon>
        <taxon>Asteraceae</taxon>
        <taxon>Asteroideae</taxon>
        <taxon>Anthemideae</taxon>
        <taxon>Anthemidinae</taxon>
        <taxon>Tanacetum</taxon>
    </lineage>
</organism>
<evidence type="ECO:0000259" key="2">
    <source>
        <dbReference type="Pfam" id="PF26130"/>
    </source>
</evidence>
<comment type="caution">
    <text evidence="3">The sequence shown here is derived from an EMBL/GenBank/DDBJ whole genome shotgun (WGS) entry which is preliminary data.</text>
</comment>
<reference evidence="3" key="1">
    <citation type="journal article" date="2019" name="Sci. Rep.">
        <title>Draft genome of Tanacetum cinerariifolium, the natural source of mosquito coil.</title>
        <authorList>
            <person name="Yamashiro T."/>
            <person name="Shiraishi A."/>
            <person name="Satake H."/>
            <person name="Nakayama K."/>
        </authorList>
    </citation>
    <scope>NUCLEOTIDE SEQUENCE</scope>
</reference>
<feature type="compositionally biased region" description="Polar residues" evidence="1">
    <location>
        <begin position="323"/>
        <end position="336"/>
    </location>
</feature>
<dbReference type="Pfam" id="PF26130">
    <property type="entry name" value="PB1-like"/>
    <property type="match status" value="1"/>
</dbReference>
<protein>
    <recommendedName>
        <fullName evidence="2">PB1-like domain-containing protein</fullName>
    </recommendedName>
</protein>
<dbReference type="PANTHER" id="PTHR31973:SF190">
    <property type="entry name" value="MULE TRANSPOSASE DOMAIN-CONTAINING PROTEIN"/>
    <property type="match status" value="1"/>
</dbReference>
<dbReference type="AlphaFoldDB" id="A0A699GM57"/>
<dbReference type="PANTHER" id="PTHR31973">
    <property type="entry name" value="POLYPROTEIN, PUTATIVE-RELATED"/>
    <property type="match status" value="1"/>
</dbReference>
<name>A0A699GM57_TANCI</name>
<gene>
    <name evidence="3" type="ORF">Tci_088063</name>
</gene>
<dbReference type="EMBL" id="BKCJ010016142">
    <property type="protein sequence ID" value="GEV16086.1"/>
    <property type="molecule type" value="Genomic_DNA"/>
</dbReference>
<evidence type="ECO:0000313" key="3">
    <source>
        <dbReference type="EMBL" id="GEV16086.1"/>
    </source>
</evidence>
<dbReference type="InterPro" id="IPR058594">
    <property type="entry name" value="PB1-like_dom_pln"/>
</dbReference>
<proteinExistence type="predicted"/>
<sequence length="796" mass="88194">MLSIRIHHGGKFQRYPGRIYVSGRFDIFDMVAIDLFTVVALNMMVLKLGYTGESEPMFYNYLRPFTSLDEGLDALACEEDDRCLDTLVMSFKLIEVIDYVIRQLSLDETKLDGEAGFVDVAGSGMDYSGLSHDESFRVDDLDLNLNETINLNVSQVETQSELPVSEEPDVEVSTEAPIVKKVGTQEFNVEDVVIEDYVRSGEDAEQGNGHVNESAPTDGHEDAGKDDDDDVDEDFLVDKENEIVEPDVDVHLFGISMDLYFDNIGITNLVPDDILEGEDVDVISADGFDSNPGTGPTGLNRRMEAGPSGSSGPTTRSKKRKNTGTNEDSQASPSFLDTHNKGDLCPWFLVNPNIPVKAVQDQLQRELEVQISMSKAFKAKTKVEREISGYHVLYVWVMTYICIPIQISHSSVIDRRAKSDLLLNNICEVFNGKIVGRRDKPVITLLEYIREYCMKRIVNVQGMIDKCIGPLTPTATRIMKSIDEVQWNGVNNTTPRNLGKSLLLVEYMEENILAQDTTNLWDQVPGKVNMSNNTFATQVSCLGGNNAEGSDSASRQAQQTQRAVSLDGLGGSGAGAVIGLSAVAGEGGACDQGGADITDASPPFRVSTNGLGGGGYLRDYVRIVVGMNDGDSNSDLLLLTSWSDESKNEKRKKRCREEFKWKRSLFEIDLMFGINAFDLDKGTDVMKDKVRQKNVCEEEVPLNNNIGKQIDHFVDMPSEAIEQGMDATVPDEIAGVKGEQVPNHVVKKDNLEFLVCKDVANPDVNELVDKRRPLKRKRVYAEYMSDAFIEDEHQCK</sequence>
<feature type="compositionally biased region" description="Low complexity" evidence="1">
    <location>
        <begin position="306"/>
        <end position="315"/>
    </location>
</feature>
<feature type="domain" description="PB1-like" evidence="2">
    <location>
        <begin position="2"/>
        <end position="80"/>
    </location>
</feature>
<feature type="region of interest" description="Disordered" evidence="1">
    <location>
        <begin position="201"/>
        <end position="232"/>
    </location>
</feature>